<reference evidence="1 2" key="1">
    <citation type="submission" date="2015-01" db="EMBL/GenBank/DDBJ databases">
        <title>Genome sequence of the beneficial rhizobacterium Pseudomonas fluorescens 2-79.</title>
        <authorList>
            <person name="Thuermer A."/>
            <person name="Daniel R."/>
        </authorList>
    </citation>
    <scope>NUCLEOTIDE SEQUENCE [LARGE SCALE GENOMIC DNA]</scope>
    <source>
        <strain evidence="1 2">2-79</strain>
    </source>
</reference>
<evidence type="ECO:0000313" key="1">
    <source>
        <dbReference type="EMBL" id="KIR20160.1"/>
    </source>
</evidence>
<dbReference type="EMBL" id="JXCQ01000054">
    <property type="protein sequence ID" value="KIR20160.1"/>
    <property type="molecule type" value="Genomic_DNA"/>
</dbReference>
<sequence>MIGLCASAATFLPRQPEALAGSFALGASLCRLGLAATSILGSTLPALRPKRFTNFFNSKTDVMTGTNHLCEPQHY</sequence>
<comment type="caution">
    <text evidence="1">The sequence shown here is derived from an EMBL/GenBank/DDBJ whole genome shotgun (WGS) entry which is preliminary data.</text>
</comment>
<protein>
    <submittedName>
        <fullName evidence="1">Uncharacterized protein</fullName>
    </submittedName>
</protein>
<evidence type="ECO:0000313" key="2">
    <source>
        <dbReference type="Proteomes" id="UP000032210"/>
    </source>
</evidence>
<name>A0A0D0THA3_PSEFL</name>
<proteinExistence type="predicted"/>
<organism evidence="1 2">
    <name type="scientific">Pseudomonas fluorescens</name>
    <dbReference type="NCBI Taxonomy" id="294"/>
    <lineage>
        <taxon>Bacteria</taxon>
        <taxon>Pseudomonadati</taxon>
        <taxon>Pseudomonadota</taxon>
        <taxon>Gammaproteobacteria</taxon>
        <taxon>Pseudomonadales</taxon>
        <taxon>Pseudomonadaceae</taxon>
        <taxon>Pseudomonas</taxon>
    </lineage>
</organism>
<accession>A0A0D0THA3</accession>
<dbReference type="Proteomes" id="UP000032210">
    <property type="component" value="Unassembled WGS sequence"/>
</dbReference>
<gene>
    <name evidence="1" type="ORF">PFLU3_44070</name>
</gene>
<dbReference type="AlphaFoldDB" id="A0A0D0THA3"/>